<reference evidence="2 3" key="1">
    <citation type="submission" date="2018-10" db="EMBL/GenBank/DDBJ databases">
        <title>Sequencing the genomes of 1000 actinobacteria strains.</title>
        <authorList>
            <person name="Klenk H.-P."/>
        </authorList>
    </citation>
    <scope>NUCLEOTIDE SEQUENCE [LARGE SCALE GENOMIC DNA]</scope>
    <source>
        <strain evidence="2 3">DSM 45175</strain>
    </source>
</reference>
<dbReference type="Proteomes" id="UP000277671">
    <property type="component" value="Unassembled WGS sequence"/>
</dbReference>
<dbReference type="EMBL" id="RBKT01000001">
    <property type="protein sequence ID" value="RKR92130.1"/>
    <property type="molecule type" value="Genomic_DNA"/>
</dbReference>
<evidence type="ECO:0000313" key="2">
    <source>
        <dbReference type="EMBL" id="RKR92130.1"/>
    </source>
</evidence>
<comment type="caution">
    <text evidence="2">The sequence shown here is derived from an EMBL/GenBank/DDBJ whole genome shotgun (WGS) entry which is preliminary data.</text>
</comment>
<protein>
    <submittedName>
        <fullName evidence="2">Putative Zn-dependent peptidase</fullName>
    </submittedName>
</protein>
<keyword evidence="1" id="KW-0472">Membrane</keyword>
<dbReference type="GO" id="GO:0046872">
    <property type="term" value="F:metal ion binding"/>
    <property type="evidence" value="ECO:0007669"/>
    <property type="project" value="InterPro"/>
</dbReference>
<name>A0A495JT10_9ACTN</name>
<dbReference type="Gene3D" id="3.30.830.10">
    <property type="entry name" value="Metalloenzyme, LuxS/M16 peptidase-like"/>
    <property type="match status" value="2"/>
</dbReference>
<dbReference type="RefSeq" id="WP_121160176.1">
    <property type="nucleotide sequence ID" value="NZ_RBKT01000001.1"/>
</dbReference>
<sequence length="559" mass="59071">MIRQTEVDGVATLIAPTTGPMHAGLMFRVGQADETLARRGITHLLEHLVLFPVGTADYHYNGATGSVVTYFHMQGSAADITAFLVGVCRSLRDLATDRLETEKTILRTEWSGRNGSATEGMPLWRHGARDYGLVSYPEWGLSGLTAADLRDWADRYFTRENAVLWIAGDEIPAGLTLDLPSGQRQPVPTASTALPSTPAFFSGSTGATGLDAVVPRSAPARVFSGVLERELFRSLRQESGLSYTAATNYEPRGDNFAVITAIADALPEKQDAVLGGFVDVLAKLRVGRIDEADVSAVVAKATDSLSTGEADAARLPAAAFNLLTNHPTQSGDEVARELKAVTVEQVHEVTKVALESALLMTPYGRTADWAGFTAAPTGSSEALRGTTYQGLGDVSTRLVVADEGVSLVPKQGSPVTVRFNQCVAMLAWPDGARQLIGGDAISVRIEPTLYRGATAVNVDAQVPPGVRVDLPARDPDQIPHPETATAASVPASGGRITPNRLQVGALGLVALVVGALALGVTVAMIVGAMEFRLLPAIGAWIIAGYLGKAFLAKWQGDRE</sequence>
<keyword evidence="1" id="KW-1133">Transmembrane helix</keyword>
<gene>
    <name evidence="2" type="ORF">BDK92_6563</name>
</gene>
<dbReference type="OrthoDB" id="3798591at2"/>
<dbReference type="SUPFAM" id="SSF63411">
    <property type="entry name" value="LuxS/MPP-like metallohydrolase"/>
    <property type="match status" value="2"/>
</dbReference>
<accession>A0A495JT10</accession>
<proteinExistence type="predicted"/>
<dbReference type="AlphaFoldDB" id="A0A495JT10"/>
<keyword evidence="3" id="KW-1185">Reference proteome</keyword>
<evidence type="ECO:0000256" key="1">
    <source>
        <dbReference type="SAM" id="Phobius"/>
    </source>
</evidence>
<evidence type="ECO:0000313" key="3">
    <source>
        <dbReference type="Proteomes" id="UP000277671"/>
    </source>
</evidence>
<feature type="transmembrane region" description="Helical" evidence="1">
    <location>
        <begin position="533"/>
        <end position="551"/>
    </location>
</feature>
<feature type="transmembrane region" description="Helical" evidence="1">
    <location>
        <begin position="505"/>
        <end position="527"/>
    </location>
</feature>
<keyword evidence="1" id="KW-0812">Transmembrane</keyword>
<dbReference type="InterPro" id="IPR011249">
    <property type="entry name" value="Metalloenz_LuxS/M16"/>
</dbReference>
<organism evidence="2 3">
    <name type="scientific">Micromonospora pisi</name>
    <dbReference type="NCBI Taxonomy" id="589240"/>
    <lineage>
        <taxon>Bacteria</taxon>
        <taxon>Bacillati</taxon>
        <taxon>Actinomycetota</taxon>
        <taxon>Actinomycetes</taxon>
        <taxon>Micromonosporales</taxon>
        <taxon>Micromonosporaceae</taxon>
        <taxon>Micromonospora</taxon>
    </lineage>
</organism>